<reference evidence="1 2" key="1">
    <citation type="journal article" date="2019" name="Int. J. Syst. Evol. Microbiol.">
        <title>The Global Catalogue of Microorganisms (GCM) 10K type strain sequencing project: providing services to taxonomists for standard genome sequencing and annotation.</title>
        <authorList>
            <consortium name="The Broad Institute Genomics Platform"/>
            <consortium name="The Broad Institute Genome Sequencing Center for Infectious Disease"/>
            <person name="Wu L."/>
            <person name="Ma J."/>
        </authorList>
    </citation>
    <scope>NUCLEOTIDE SEQUENCE [LARGE SCALE GENOMIC DNA]</scope>
    <source>
        <strain evidence="1 2">JCM 16009</strain>
    </source>
</reference>
<dbReference type="Gene3D" id="1.25.40.10">
    <property type="entry name" value="Tetratricopeptide repeat domain"/>
    <property type="match status" value="1"/>
</dbReference>
<proteinExistence type="predicted"/>
<dbReference type="Proteomes" id="UP001500449">
    <property type="component" value="Unassembled WGS sequence"/>
</dbReference>
<comment type="caution">
    <text evidence="1">The sequence shown here is derived from an EMBL/GenBank/DDBJ whole genome shotgun (WGS) entry which is preliminary data.</text>
</comment>
<keyword evidence="2" id="KW-1185">Reference proteome</keyword>
<gene>
    <name evidence="1" type="ORF">GCM10009836_29620</name>
</gene>
<dbReference type="EMBL" id="BAAAQK010000007">
    <property type="protein sequence ID" value="GAA1848029.1"/>
    <property type="molecule type" value="Genomic_DNA"/>
</dbReference>
<dbReference type="RefSeq" id="WP_344416748.1">
    <property type="nucleotide sequence ID" value="NZ_BAAAQK010000007.1"/>
</dbReference>
<evidence type="ECO:0008006" key="3">
    <source>
        <dbReference type="Google" id="ProtNLM"/>
    </source>
</evidence>
<evidence type="ECO:0000313" key="2">
    <source>
        <dbReference type="Proteomes" id="UP001500449"/>
    </source>
</evidence>
<dbReference type="SUPFAM" id="SSF48452">
    <property type="entry name" value="TPR-like"/>
    <property type="match status" value="1"/>
</dbReference>
<evidence type="ECO:0000313" key="1">
    <source>
        <dbReference type="EMBL" id="GAA1848029.1"/>
    </source>
</evidence>
<sequence>MPTIVRLLGPPRVEGPGLPAPRGRKPWALLALLLTSTGPVPRARVLELLYPDAEDPQAALRWTLSQVRRAVGPAIRIEGDPLTCEIADDTRIDVLDVLAGRAPAGWPLAEATLPLLEGAEPDVPEFAAWLHGRRHTIAQAGARLQRAQRAQRAQRRRSPASRVAVRELVRVGEQVLDAGASRDGTAILAGAVARARTLGDDVVLAEALAAFGRGYVHAVASTDGRAIAALREADRLATREGLAEVAGLARRELGFVATATGDQEGAIRLLALADAAAEGRPDDRAAVAYGRGFALVDTVRSARAEAELSTAVAVTAHRDRPRAHAAALAMRGRARLAVGDDEGAANDIAAARTLATELAWTSMRPWMDTLHAELLLRAGRPGEAVEVLADARPVAEVLGDACWIALTGRGLAAAKARLGRPEQAAAELEAACTTLVSDADVCCWIELHLRDTLCTITEDRDAALRQAAILGERAERTGLVGYAARAAAHRARLGDRDAAVEARARTAALRS</sequence>
<name>A0ABN2N5H6_9PSEU</name>
<protein>
    <recommendedName>
        <fullName evidence="3">SARP family transcriptional regulator</fullName>
    </recommendedName>
</protein>
<dbReference type="InterPro" id="IPR011990">
    <property type="entry name" value="TPR-like_helical_dom_sf"/>
</dbReference>
<accession>A0ABN2N5H6</accession>
<organism evidence="1 2">
    <name type="scientific">Pseudonocardia ailaonensis</name>
    <dbReference type="NCBI Taxonomy" id="367279"/>
    <lineage>
        <taxon>Bacteria</taxon>
        <taxon>Bacillati</taxon>
        <taxon>Actinomycetota</taxon>
        <taxon>Actinomycetes</taxon>
        <taxon>Pseudonocardiales</taxon>
        <taxon>Pseudonocardiaceae</taxon>
        <taxon>Pseudonocardia</taxon>
    </lineage>
</organism>